<dbReference type="RefSeq" id="WP_232133936.1">
    <property type="nucleotide sequence ID" value="NZ_JAJQKU010000001.1"/>
</dbReference>
<reference evidence="2" key="2">
    <citation type="journal article" date="2022" name="Syst. Appl. Microbiol.">
        <title>Physiological and genomic characterisation of Luteimonas fraxinea sp. nov., a bacterial species associated with trees tolerant to ash dieback.</title>
        <authorList>
            <person name="Ulrich K."/>
            <person name="Becker R."/>
            <person name="Behrendt U."/>
            <person name="Kube M."/>
            <person name="Schneck V."/>
            <person name="Ulrich A."/>
        </authorList>
    </citation>
    <scope>NUCLEOTIDE SEQUENCE</scope>
    <source>
        <strain evidence="2">A1P009</strain>
    </source>
</reference>
<sequence length="64" mass="6822">MLLGLDESIWKMILLVLVLPVLTVGALNVIYRKRGGISQGWGGVLVVALAGIVGVLVILDKVRL</sequence>
<accession>A0ABS8U8C5</accession>
<protein>
    <submittedName>
        <fullName evidence="2">Uncharacterized protein</fullName>
    </submittedName>
</protein>
<keyword evidence="3" id="KW-1185">Reference proteome</keyword>
<organism evidence="2 3">
    <name type="scientific">Luteimonas fraxinea</name>
    <dbReference type="NCBI Taxonomy" id="2901869"/>
    <lineage>
        <taxon>Bacteria</taxon>
        <taxon>Pseudomonadati</taxon>
        <taxon>Pseudomonadota</taxon>
        <taxon>Gammaproteobacteria</taxon>
        <taxon>Lysobacterales</taxon>
        <taxon>Lysobacteraceae</taxon>
        <taxon>Luteimonas</taxon>
    </lineage>
</organism>
<dbReference type="EMBL" id="JAJQKU010000001">
    <property type="protein sequence ID" value="MCD9095384.1"/>
    <property type="molecule type" value="Genomic_DNA"/>
</dbReference>
<feature type="transmembrane region" description="Helical" evidence="1">
    <location>
        <begin position="37"/>
        <end position="59"/>
    </location>
</feature>
<gene>
    <name evidence="2" type="ORF">LTT95_00310</name>
</gene>
<feature type="transmembrane region" description="Helical" evidence="1">
    <location>
        <begin position="12"/>
        <end position="31"/>
    </location>
</feature>
<name>A0ABS8U8C5_9GAMM</name>
<keyword evidence="1" id="KW-1133">Transmembrane helix</keyword>
<evidence type="ECO:0000313" key="3">
    <source>
        <dbReference type="Proteomes" id="UP001430360"/>
    </source>
</evidence>
<reference evidence="2" key="1">
    <citation type="submission" date="2021-12" db="EMBL/GenBank/DDBJ databases">
        <authorList>
            <person name="Ulrich A."/>
        </authorList>
    </citation>
    <scope>NUCLEOTIDE SEQUENCE</scope>
    <source>
        <strain evidence="2">A1P009</strain>
    </source>
</reference>
<keyword evidence="1" id="KW-0812">Transmembrane</keyword>
<evidence type="ECO:0000313" key="2">
    <source>
        <dbReference type="EMBL" id="MCD9095384.1"/>
    </source>
</evidence>
<dbReference type="Proteomes" id="UP001430360">
    <property type="component" value="Unassembled WGS sequence"/>
</dbReference>
<keyword evidence="1" id="KW-0472">Membrane</keyword>
<evidence type="ECO:0000256" key="1">
    <source>
        <dbReference type="SAM" id="Phobius"/>
    </source>
</evidence>
<comment type="caution">
    <text evidence="2">The sequence shown here is derived from an EMBL/GenBank/DDBJ whole genome shotgun (WGS) entry which is preliminary data.</text>
</comment>
<proteinExistence type="predicted"/>